<feature type="compositionally biased region" description="Basic and acidic residues" evidence="2">
    <location>
        <begin position="47"/>
        <end position="60"/>
    </location>
</feature>
<dbReference type="AlphaFoldDB" id="A0A1C3HEK8"/>
<organism evidence="3">
    <name type="scientific">Serratia marcescens</name>
    <dbReference type="NCBI Taxonomy" id="615"/>
    <lineage>
        <taxon>Bacteria</taxon>
        <taxon>Pseudomonadati</taxon>
        <taxon>Pseudomonadota</taxon>
        <taxon>Gammaproteobacteria</taxon>
        <taxon>Enterobacterales</taxon>
        <taxon>Yersiniaceae</taxon>
        <taxon>Serratia</taxon>
    </lineage>
</organism>
<feature type="region of interest" description="Disordered" evidence="2">
    <location>
        <begin position="40"/>
        <end position="62"/>
    </location>
</feature>
<feature type="coiled-coil region" evidence="1">
    <location>
        <begin position="92"/>
        <end position="119"/>
    </location>
</feature>
<reference evidence="3" key="1">
    <citation type="submission" date="2016-05" db="EMBL/GenBank/DDBJ databases">
        <authorList>
            <person name="Cock P.J.A."/>
            <person name="Cock P.J.A."/>
        </authorList>
    </citation>
    <scope>NUCLEOTIDE SEQUENCE</scope>
    <source>
        <strain evidence="3">PWN146_assembly</strain>
    </source>
</reference>
<keyword evidence="1" id="KW-0175">Coiled coil</keyword>
<feature type="compositionally biased region" description="Low complexity" evidence="2">
    <location>
        <begin position="232"/>
        <end position="243"/>
    </location>
</feature>
<name>A0A1C3HEK8_SERMA</name>
<evidence type="ECO:0000313" key="3">
    <source>
        <dbReference type="EMBL" id="SAY43467.1"/>
    </source>
</evidence>
<accession>A0A1C3HEK8</accession>
<sequence>MSLESNLELNNKLLTRQNELAEQQNTLLAQLVSAFSSGKTFTADTPHQPKAETPVDKKDSAGPFYLRRTADGALNQVGTESARDSMLSDGYVEIGKAQFQQLKEEAEKTQVKTVSLEDQPLPVAVALAVIYGAKPAAELTSEMVEYATHFVETTDGKERDKQIDALTMALKGVDRATKLHGAGVFDLALQMVEHWDALPGITERRAYADLLLDTPKEKRADVKPAKPKASAKGKNTETVTTTAGAEAPDAAALLDKGKQLIIQKIAPKAPADLRKTLDLFGLKKLTDCPEEKLPDVVAALEQLAESLEA</sequence>
<gene>
    <name evidence="3" type="ORF">PWN146_02158</name>
</gene>
<evidence type="ECO:0000256" key="2">
    <source>
        <dbReference type="SAM" id="MobiDB-lite"/>
    </source>
</evidence>
<evidence type="ECO:0000256" key="1">
    <source>
        <dbReference type="SAM" id="Coils"/>
    </source>
</evidence>
<feature type="region of interest" description="Disordered" evidence="2">
    <location>
        <begin position="218"/>
        <end position="243"/>
    </location>
</feature>
<dbReference type="EMBL" id="LT575490">
    <property type="protein sequence ID" value="SAY43467.1"/>
    <property type="molecule type" value="Genomic_DNA"/>
</dbReference>
<proteinExistence type="predicted"/>
<protein>
    <submittedName>
        <fullName evidence="3">Uncharacterized protein</fullName>
    </submittedName>
</protein>